<dbReference type="OrthoDB" id="9792788at2"/>
<keyword evidence="3" id="KW-1185">Reference proteome</keyword>
<gene>
    <name evidence="2" type="ORF">Pan181_48350</name>
</gene>
<proteinExistence type="predicted"/>
<feature type="transmembrane region" description="Helical" evidence="1">
    <location>
        <begin position="34"/>
        <end position="52"/>
    </location>
</feature>
<organism evidence="2 3">
    <name type="scientific">Aeoliella mucimassa</name>
    <dbReference type="NCBI Taxonomy" id="2527972"/>
    <lineage>
        <taxon>Bacteria</taxon>
        <taxon>Pseudomonadati</taxon>
        <taxon>Planctomycetota</taxon>
        <taxon>Planctomycetia</taxon>
        <taxon>Pirellulales</taxon>
        <taxon>Lacipirellulaceae</taxon>
        <taxon>Aeoliella</taxon>
    </lineage>
</organism>
<dbReference type="RefSeq" id="WP_145250796.1">
    <property type="nucleotide sequence ID" value="NZ_CP036278.1"/>
</dbReference>
<dbReference type="KEGG" id="amuc:Pan181_48350"/>
<evidence type="ECO:0000256" key="1">
    <source>
        <dbReference type="SAM" id="Phobius"/>
    </source>
</evidence>
<dbReference type="NCBIfam" id="NF008528">
    <property type="entry name" value="PRK11463.1-2"/>
    <property type="match status" value="1"/>
</dbReference>
<protein>
    <submittedName>
        <fullName evidence="2">Phage T7 F exclusion suppressor FxsA</fullName>
    </submittedName>
</protein>
<dbReference type="GO" id="GO:0016020">
    <property type="term" value="C:membrane"/>
    <property type="evidence" value="ECO:0007669"/>
    <property type="project" value="InterPro"/>
</dbReference>
<dbReference type="PANTHER" id="PTHR35335">
    <property type="entry name" value="UPF0716 PROTEIN FXSA"/>
    <property type="match status" value="1"/>
</dbReference>
<keyword evidence="1" id="KW-0472">Membrane</keyword>
<sequence length="164" mass="18185">MLLLYLFLLFTVGPLLELSLLIYLGAHVGLVETVGLVLLTGIVGAALARWQGVKALLRVQRRIGRGQVPADELFDGVLILVAGLLLITPGLITDTFGFCLLIPPARSVIKLWLRNWAKHNIEVRTTSNVSPMWGHIHSQSQQYNDHPYNDQVIDAEVVETRVVD</sequence>
<dbReference type="PANTHER" id="PTHR35335:SF1">
    <property type="entry name" value="UPF0716 PROTEIN FXSA"/>
    <property type="match status" value="1"/>
</dbReference>
<dbReference type="InterPro" id="IPR007313">
    <property type="entry name" value="FxsA"/>
</dbReference>
<dbReference type="Proteomes" id="UP000315750">
    <property type="component" value="Chromosome"/>
</dbReference>
<accession>A0A518AV50</accession>
<keyword evidence="1" id="KW-0812">Transmembrane</keyword>
<evidence type="ECO:0000313" key="3">
    <source>
        <dbReference type="Proteomes" id="UP000315750"/>
    </source>
</evidence>
<keyword evidence="1" id="KW-1133">Transmembrane helix</keyword>
<evidence type="ECO:0000313" key="2">
    <source>
        <dbReference type="EMBL" id="QDU58596.1"/>
    </source>
</evidence>
<dbReference type="EMBL" id="CP036278">
    <property type="protein sequence ID" value="QDU58596.1"/>
    <property type="molecule type" value="Genomic_DNA"/>
</dbReference>
<feature type="transmembrane region" description="Helical" evidence="1">
    <location>
        <begin position="73"/>
        <end position="92"/>
    </location>
</feature>
<name>A0A518AV50_9BACT</name>
<reference evidence="2 3" key="1">
    <citation type="submission" date="2019-02" db="EMBL/GenBank/DDBJ databases">
        <title>Deep-cultivation of Planctomycetes and their phenomic and genomic characterization uncovers novel biology.</title>
        <authorList>
            <person name="Wiegand S."/>
            <person name="Jogler M."/>
            <person name="Boedeker C."/>
            <person name="Pinto D."/>
            <person name="Vollmers J."/>
            <person name="Rivas-Marin E."/>
            <person name="Kohn T."/>
            <person name="Peeters S.H."/>
            <person name="Heuer A."/>
            <person name="Rast P."/>
            <person name="Oberbeckmann S."/>
            <person name="Bunk B."/>
            <person name="Jeske O."/>
            <person name="Meyerdierks A."/>
            <person name="Storesund J.E."/>
            <person name="Kallscheuer N."/>
            <person name="Luecker S."/>
            <person name="Lage O.M."/>
            <person name="Pohl T."/>
            <person name="Merkel B.J."/>
            <person name="Hornburger P."/>
            <person name="Mueller R.-W."/>
            <person name="Bruemmer F."/>
            <person name="Labrenz M."/>
            <person name="Spormann A.M."/>
            <person name="Op den Camp H."/>
            <person name="Overmann J."/>
            <person name="Amann R."/>
            <person name="Jetten M.S.M."/>
            <person name="Mascher T."/>
            <person name="Medema M.H."/>
            <person name="Devos D.P."/>
            <person name="Kaster A.-K."/>
            <person name="Ovreas L."/>
            <person name="Rohde M."/>
            <person name="Galperin M.Y."/>
            <person name="Jogler C."/>
        </authorList>
    </citation>
    <scope>NUCLEOTIDE SEQUENCE [LARGE SCALE GENOMIC DNA]</scope>
    <source>
        <strain evidence="2 3">Pan181</strain>
    </source>
</reference>
<dbReference type="AlphaFoldDB" id="A0A518AV50"/>
<dbReference type="Pfam" id="PF04186">
    <property type="entry name" value="FxsA"/>
    <property type="match status" value="1"/>
</dbReference>